<evidence type="ECO:0000259" key="6">
    <source>
        <dbReference type="Pfam" id="PF04069"/>
    </source>
</evidence>
<accession>A0ABN1GAU1</accession>
<dbReference type="PANTHER" id="PTHR47737">
    <property type="entry name" value="GLYCINE BETAINE/PROLINE BETAINE TRANSPORT SYSTEM PERMEASE PROTEIN PROW"/>
    <property type="match status" value="1"/>
</dbReference>
<evidence type="ECO:0000313" key="7">
    <source>
        <dbReference type="EMBL" id="GAA0607574.1"/>
    </source>
</evidence>
<keyword evidence="4" id="KW-0472">Membrane</keyword>
<evidence type="ECO:0000256" key="2">
    <source>
        <dbReference type="ARBA" id="ARBA00022448"/>
    </source>
</evidence>
<comment type="subcellular location">
    <subcellularLocation>
        <location evidence="1">Cell membrane</location>
    </subcellularLocation>
</comment>
<dbReference type="PROSITE" id="PS51257">
    <property type="entry name" value="PROKAR_LIPOPROTEIN"/>
    <property type="match status" value="1"/>
</dbReference>
<keyword evidence="3" id="KW-1003">Cell membrane</keyword>
<comment type="caution">
    <text evidence="7">The sequence shown here is derived from an EMBL/GenBank/DDBJ whole genome shotgun (WGS) entry which is preliminary data.</text>
</comment>
<dbReference type="Gene3D" id="3.40.190.100">
    <property type="entry name" value="Glycine betaine-binding periplasmic protein, domain 2"/>
    <property type="match status" value="1"/>
</dbReference>
<evidence type="ECO:0000256" key="5">
    <source>
        <dbReference type="SAM" id="SignalP"/>
    </source>
</evidence>
<feature type="signal peptide" evidence="5">
    <location>
        <begin position="1"/>
        <end position="22"/>
    </location>
</feature>
<dbReference type="Proteomes" id="UP001500866">
    <property type="component" value="Unassembled WGS sequence"/>
</dbReference>
<organism evidence="7 8">
    <name type="scientific">Virgibacillus siamensis</name>
    <dbReference type="NCBI Taxonomy" id="480071"/>
    <lineage>
        <taxon>Bacteria</taxon>
        <taxon>Bacillati</taxon>
        <taxon>Bacillota</taxon>
        <taxon>Bacilli</taxon>
        <taxon>Bacillales</taxon>
        <taxon>Bacillaceae</taxon>
        <taxon>Virgibacillus</taxon>
    </lineage>
</organism>
<feature type="chain" id="PRO_5046810580" description="ABC-type glycine betaine transport system substrate-binding domain-containing protein" evidence="5">
    <location>
        <begin position="23"/>
        <end position="311"/>
    </location>
</feature>
<dbReference type="CDD" id="cd13639">
    <property type="entry name" value="PBP2_OpuAC_like"/>
    <property type="match status" value="1"/>
</dbReference>
<feature type="domain" description="ABC-type glycine betaine transport system substrate-binding" evidence="6">
    <location>
        <begin position="44"/>
        <end position="295"/>
    </location>
</feature>
<dbReference type="PANTHER" id="PTHR47737:SF1">
    <property type="entry name" value="GLYCINE BETAINE_PROLINE BETAINE TRANSPORT SYSTEM PERMEASE PROTEIN PROW"/>
    <property type="match status" value="1"/>
</dbReference>
<dbReference type="SUPFAM" id="SSF53850">
    <property type="entry name" value="Periplasmic binding protein-like II"/>
    <property type="match status" value="1"/>
</dbReference>
<sequence length="311" mass="34031">MSKKFGIIFLTLICTVALLLSACGSNNDTGAETGSNNGVELGQKELTMPYVSWASTVAGVNVIKVVLEDLGYEIELTQVTPGAMFAGIADGSADMSVGAVTLPYTHKSYWKKYGDQIDDIGITMKDSVTIGLAVPSYMKIDSLEDLTNNTNNIGKKLEKTIVGIDPGAGQMQLTKNTVMPGYKLDNWTLQATSGPAMTGALSSAIEDHKPIVVTLWEPHWAFIEWDLKYLKDPQNLFGEPDSLHAVARKGLKEDAPAAYKVLDQFQWTKQDMGKVMVKVHDGMDPLEAAKEWVENNQDKVKDWKKDLKAAK</sequence>
<name>A0ABN1GAU1_9BACI</name>
<reference evidence="7 8" key="1">
    <citation type="journal article" date="2019" name="Int. J. Syst. Evol. Microbiol.">
        <title>The Global Catalogue of Microorganisms (GCM) 10K type strain sequencing project: providing services to taxonomists for standard genome sequencing and annotation.</title>
        <authorList>
            <consortium name="The Broad Institute Genomics Platform"/>
            <consortium name="The Broad Institute Genome Sequencing Center for Infectious Disease"/>
            <person name="Wu L."/>
            <person name="Ma J."/>
        </authorList>
    </citation>
    <scope>NUCLEOTIDE SEQUENCE [LARGE SCALE GENOMIC DNA]</scope>
    <source>
        <strain evidence="7 8">JCM 15395</strain>
    </source>
</reference>
<proteinExistence type="predicted"/>
<keyword evidence="2" id="KW-0813">Transport</keyword>
<gene>
    <name evidence="7" type="ORF">GCM10009001_26120</name>
</gene>
<protein>
    <recommendedName>
        <fullName evidence="6">ABC-type glycine betaine transport system substrate-binding domain-containing protein</fullName>
    </recommendedName>
</protein>
<keyword evidence="8" id="KW-1185">Reference proteome</keyword>
<dbReference type="Gene3D" id="3.10.105.10">
    <property type="entry name" value="Dipeptide-binding Protein, Domain 3"/>
    <property type="match status" value="2"/>
</dbReference>
<dbReference type="InterPro" id="IPR007210">
    <property type="entry name" value="ABC_Gly_betaine_transp_sub-bd"/>
</dbReference>
<dbReference type="RefSeq" id="WP_343813878.1">
    <property type="nucleotide sequence ID" value="NZ_BAAADS010000018.1"/>
</dbReference>
<evidence type="ECO:0000256" key="1">
    <source>
        <dbReference type="ARBA" id="ARBA00004236"/>
    </source>
</evidence>
<evidence type="ECO:0000256" key="3">
    <source>
        <dbReference type="ARBA" id="ARBA00022475"/>
    </source>
</evidence>
<evidence type="ECO:0000313" key="8">
    <source>
        <dbReference type="Proteomes" id="UP001500866"/>
    </source>
</evidence>
<dbReference type="EMBL" id="BAAADS010000018">
    <property type="protein sequence ID" value="GAA0607574.1"/>
    <property type="molecule type" value="Genomic_DNA"/>
</dbReference>
<keyword evidence="5" id="KW-0732">Signal</keyword>
<evidence type="ECO:0000256" key="4">
    <source>
        <dbReference type="ARBA" id="ARBA00023136"/>
    </source>
</evidence>
<dbReference type="Pfam" id="PF04069">
    <property type="entry name" value="OpuAC"/>
    <property type="match status" value="1"/>
</dbReference>